<sequence length="82" mass="9158">MKRMTAGDLQALELLMQTTPGFEHFDSGADGILPECRSCRFHRPFWKYQSCVFAECPYCCKPVSTLKNQNGTSAAGKEVGHE</sequence>
<evidence type="ECO:0000313" key="2">
    <source>
        <dbReference type="Proteomes" id="UP000220005"/>
    </source>
</evidence>
<evidence type="ECO:0000313" key="1">
    <source>
        <dbReference type="EMBL" id="PDX81199.1"/>
    </source>
</evidence>
<reference evidence="1 2" key="1">
    <citation type="journal article" date="2017" name="Front. Microbiol.">
        <title>New Insights into the Diversity of the Genus Faecalibacterium.</title>
        <authorList>
            <person name="Benevides L."/>
            <person name="Burman S."/>
            <person name="Martin R."/>
            <person name="Robert V."/>
            <person name="Thomas M."/>
            <person name="Miquel S."/>
            <person name="Chain F."/>
            <person name="Sokol H."/>
            <person name="Bermudez-Humaran L.G."/>
            <person name="Morrison M."/>
            <person name="Langella P."/>
            <person name="Azevedo V.A."/>
            <person name="Chatel J.M."/>
            <person name="Soares S."/>
        </authorList>
    </citation>
    <scope>NUCLEOTIDE SEQUENCE [LARGE SCALE GENOMIC DNA]</scope>
    <source>
        <strain evidence="1 2">CNCM I 4575</strain>
    </source>
</reference>
<dbReference type="EMBL" id="NMTY01000016">
    <property type="protein sequence ID" value="PDX81199.1"/>
    <property type="molecule type" value="Genomic_DNA"/>
</dbReference>
<dbReference type="AlphaFoldDB" id="A0A2A7AQ21"/>
<comment type="caution">
    <text evidence="1">The sequence shown here is derived from an EMBL/GenBank/DDBJ whole genome shotgun (WGS) entry which is preliminary data.</text>
</comment>
<proteinExistence type="predicted"/>
<dbReference type="RefSeq" id="WP_097839513.1">
    <property type="nucleotide sequence ID" value="NZ_NMTY01000016.1"/>
</dbReference>
<organism evidence="1 2">
    <name type="scientific">Faecalibacterium prausnitzii</name>
    <dbReference type="NCBI Taxonomy" id="853"/>
    <lineage>
        <taxon>Bacteria</taxon>
        <taxon>Bacillati</taxon>
        <taxon>Bacillota</taxon>
        <taxon>Clostridia</taxon>
        <taxon>Eubacteriales</taxon>
        <taxon>Oscillospiraceae</taxon>
        <taxon>Faecalibacterium</taxon>
    </lineage>
</organism>
<accession>A0A2A7AQ21</accession>
<gene>
    <name evidence="1" type="ORF">CGS58_08025</name>
</gene>
<protein>
    <submittedName>
        <fullName evidence="1">Uncharacterized protein</fullName>
    </submittedName>
</protein>
<name>A0A2A7AQ21_9FIRM</name>
<dbReference type="Proteomes" id="UP000220005">
    <property type="component" value="Unassembled WGS sequence"/>
</dbReference>